<evidence type="ECO:0000256" key="2">
    <source>
        <dbReference type="ARBA" id="ARBA00022448"/>
    </source>
</evidence>
<reference evidence="9" key="1">
    <citation type="submission" date="2021-06" db="EMBL/GenBank/DDBJ databases">
        <authorList>
            <person name="Hodson N. C."/>
            <person name="Mongue J. A."/>
            <person name="Jaron S. K."/>
        </authorList>
    </citation>
    <scope>NUCLEOTIDE SEQUENCE</scope>
</reference>
<feature type="transmembrane region" description="Helical" evidence="7">
    <location>
        <begin position="135"/>
        <end position="157"/>
    </location>
</feature>
<keyword evidence="5 7" id="KW-1133">Transmembrane helix</keyword>
<feature type="non-terminal residue" evidence="9">
    <location>
        <position position="1"/>
    </location>
</feature>
<dbReference type="EMBL" id="CAJVCH010560986">
    <property type="protein sequence ID" value="CAG7831546.1"/>
    <property type="molecule type" value="Genomic_DNA"/>
</dbReference>
<dbReference type="Proteomes" id="UP000708208">
    <property type="component" value="Unassembled WGS sequence"/>
</dbReference>
<feature type="transmembrane region" description="Helical" evidence="7">
    <location>
        <begin position="62"/>
        <end position="84"/>
    </location>
</feature>
<keyword evidence="6 7" id="KW-0472">Membrane</keyword>
<protein>
    <recommendedName>
        <fullName evidence="8">Cytochrome b561 domain-containing protein</fullName>
    </recommendedName>
</protein>
<evidence type="ECO:0000256" key="7">
    <source>
        <dbReference type="SAM" id="Phobius"/>
    </source>
</evidence>
<keyword evidence="3 7" id="KW-0812">Transmembrane</keyword>
<dbReference type="OrthoDB" id="6372137at2759"/>
<gene>
    <name evidence="9" type="ORF">AFUS01_LOCUS41287</name>
</gene>
<comment type="caution">
    <text evidence="9">The sequence shown here is derived from an EMBL/GenBank/DDBJ whole genome shotgun (WGS) entry which is preliminary data.</text>
</comment>
<name>A0A8J2M0T0_9HEXA</name>
<keyword evidence="4" id="KW-0249">Electron transport</keyword>
<proteinExistence type="predicted"/>
<feature type="transmembrane region" description="Helical" evidence="7">
    <location>
        <begin position="169"/>
        <end position="191"/>
    </location>
</feature>
<dbReference type="SMART" id="SM00665">
    <property type="entry name" value="B561"/>
    <property type="match status" value="1"/>
</dbReference>
<feature type="domain" description="Cytochrome b561" evidence="8">
    <location>
        <begin position="1"/>
        <end position="190"/>
    </location>
</feature>
<evidence type="ECO:0000313" key="10">
    <source>
        <dbReference type="Proteomes" id="UP000708208"/>
    </source>
</evidence>
<keyword evidence="10" id="KW-1185">Reference proteome</keyword>
<dbReference type="AlphaFoldDB" id="A0A8J2M0T0"/>
<evidence type="ECO:0000256" key="1">
    <source>
        <dbReference type="ARBA" id="ARBA00004370"/>
    </source>
</evidence>
<dbReference type="InterPro" id="IPR006593">
    <property type="entry name" value="Cyt_b561/ferric_Rdtase_TM"/>
</dbReference>
<dbReference type="PROSITE" id="PS50939">
    <property type="entry name" value="CYTOCHROME_B561"/>
    <property type="match status" value="1"/>
</dbReference>
<evidence type="ECO:0000256" key="4">
    <source>
        <dbReference type="ARBA" id="ARBA00022982"/>
    </source>
</evidence>
<evidence type="ECO:0000259" key="8">
    <source>
        <dbReference type="PROSITE" id="PS50939"/>
    </source>
</evidence>
<feature type="transmembrane region" description="Helical" evidence="7">
    <location>
        <begin position="104"/>
        <end position="123"/>
    </location>
</feature>
<evidence type="ECO:0000256" key="5">
    <source>
        <dbReference type="ARBA" id="ARBA00022989"/>
    </source>
</evidence>
<dbReference type="CDD" id="cd08760">
    <property type="entry name" value="Cyt_b561_FRRS1_like"/>
    <property type="match status" value="1"/>
</dbReference>
<feature type="transmembrane region" description="Helical" evidence="7">
    <location>
        <begin position="20"/>
        <end position="41"/>
    </location>
</feature>
<keyword evidence="2" id="KW-0813">Transport</keyword>
<feature type="non-terminal residue" evidence="9">
    <location>
        <position position="218"/>
    </location>
</feature>
<accession>A0A8J2M0T0</accession>
<dbReference type="GO" id="GO:0016020">
    <property type="term" value="C:membrane"/>
    <property type="evidence" value="ECO:0007669"/>
    <property type="project" value="UniProtKB-SubCell"/>
</dbReference>
<organism evidence="9 10">
    <name type="scientific">Allacma fusca</name>
    <dbReference type="NCBI Taxonomy" id="39272"/>
    <lineage>
        <taxon>Eukaryota</taxon>
        <taxon>Metazoa</taxon>
        <taxon>Ecdysozoa</taxon>
        <taxon>Arthropoda</taxon>
        <taxon>Hexapoda</taxon>
        <taxon>Collembola</taxon>
        <taxon>Symphypleona</taxon>
        <taxon>Sminthuridae</taxon>
        <taxon>Allacma</taxon>
    </lineage>
</organism>
<evidence type="ECO:0000256" key="3">
    <source>
        <dbReference type="ARBA" id="ARBA00022692"/>
    </source>
</evidence>
<evidence type="ECO:0000256" key="6">
    <source>
        <dbReference type="ARBA" id="ARBA00023136"/>
    </source>
</evidence>
<comment type="subcellular location">
    <subcellularLocation>
        <location evidence="1">Membrane</location>
    </subcellularLocation>
</comment>
<evidence type="ECO:0000313" key="9">
    <source>
        <dbReference type="EMBL" id="CAG7831546.1"/>
    </source>
</evidence>
<sequence length="218" mass="25298">VIQTSIVKCVDYDSNEHRFIKLHGVFMILAWLALIPNAVFISRYIKESYRQILLFGQPIWKVAHVGLISLAGLFVFVGMVMIWSHLTAIKVTTHYFGKEYIHMGVGYTVCVLFGIQLIVGIFRGLSDFQNFSMNILHFLLGTIAYILALVLIGRAHIITTSLYHCYDDLLIIVWVIWEILWHVIISIHYFFQDRHMRIISWRALLPMPFPVLTTTKIM</sequence>